<reference evidence="2 3" key="1">
    <citation type="submission" date="2020-08" db="EMBL/GenBank/DDBJ databases">
        <title>Genomic Encyclopedia of Type Strains, Phase IV (KMG-IV): sequencing the most valuable type-strain genomes for metagenomic binning, comparative biology and taxonomic classification.</title>
        <authorList>
            <person name="Goeker M."/>
        </authorList>
    </citation>
    <scope>NUCLEOTIDE SEQUENCE [LARGE SCALE GENOMIC DNA]</scope>
    <source>
        <strain evidence="2 3">DSM 2461</strain>
    </source>
</reference>
<dbReference type="Proteomes" id="UP000587760">
    <property type="component" value="Unassembled WGS sequence"/>
</dbReference>
<dbReference type="Pfam" id="PF08818">
    <property type="entry name" value="DUF1801"/>
    <property type="match status" value="1"/>
</dbReference>
<dbReference type="Gene3D" id="3.90.1150.200">
    <property type="match status" value="1"/>
</dbReference>
<comment type="caution">
    <text evidence="2">The sequence shown here is derived from an EMBL/GenBank/DDBJ whole genome shotgun (WGS) entry which is preliminary data.</text>
</comment>
<proteinExistence type="predicted"/>
<accession>A0A841RBL5</accession>
<evidence type="ECO:0000313" key="3">
    <source>
        <dbReference type="Proteomes" id="UP000587760"/>
    </source>
</evidence>
<dbReference type="InterPro" id="IPR014922">
    <property type="entry name" value="YdhG-like"/>
</dbReference>
<feature type="domain" description="YdhG-like" evidence="1">
    <location>
        <begin position="77"/>
        <end position="167"/>
    </location>
</feature>
<name>A0A841RBL5_9SPIO</name>
<protein>
    <submittedName>
        <fullName evidence="2">Uncharacterized protein YdhG (YjbR/CyaY superfamily)</fullName>
    </submittedName>
</protein>
<evidence type="ECO:0000313" key="2">
    <source>
        <dbReference type="EMBL" id="MBB6480299.1"/>
    </source>
</evidence>
<dbReference type="RefSeq" id="WP_221439852.1">
    <property type="nucleotide sequence ID" value="NZ_JACHGJ010000003.1"/>
</dbReference>
<dbReference type="SUPFAM" id="SSF159888">
    <property type="entry name" value="YdhG-like"/>
    <property type="match status" value="1"/>
</dbReference>
<dbReference type="Gene3D" id="1.10.150.20">
    <property type="entry name" value="5' to 3' exonuclease, C-terminal subdomain"/>
    <property type="match status" value="1"/>
</dbReference>
<evidence type="ECO:0000259" key="1">
    <source>
        <dbReference type="Pfam" id="PF08818"/>
    </source>
</evidence>
<keyword evidence="3" id="KW-1185">Reference proteome</keyword>
<dbReference type="AlphaFoldDB" id="A0A841RBL5"/>
<gene>
    <name evidence="2" type="ORF">HNR50_001962</name>
</gene>
<sequence length="173" mass="19662">MIDMKMPAPAHRALESLKIEDFSDFTNFTIDEIASLHGLGPSVMKKIEEKLLEMGTYFKVEPSPEVDAYMETFTGERRAKLKQLREIIRKSAPLATEKMTYGMPTYHQGENLVHFAGNKNHIGFYPTPAGIEEFSPELKAYKASKGAVQLPWDEELPLDLLERIVLYRVAATR</sequence>
<organism evidence="2 3">
    <name type="scientific">Spirochaeta isovalerica</name>
    <dbReference type="NCBI Taxonomy" id="150"/>
    <lineage>
        <taxon>Bacteria</taxon>
        <taxon>Pseudomonadati</taxon>
        <taxon>Spirochaetota</taxon>
        <taxon>Spirochaetia</taxon>
        <taxon>Spirochaetales</taxon>
        <taxon>Spirochaetaceae</taxon>
        <taxon>Spirochaeta</taxon>
    </lineage>
</organism>
<dbReference type="SUPFAM" id="SSF47789">
    <property type="entry name" value="C-terminal domain of RNA polymerase alpha subunit"/>
    <property type="match status" value="1"/>
</dbReference>
<dbReference type="EMBL" id="JACHGJ010000003">
    <property type="protein sequence ID" value="MBB6480299.1"/>
    <property type="molecule type" value="Genomic_DNA"/>
</dbReference>